<dbReference type="PANTHER" id="PTHR19316:SF18">
    <property type="entry name" value="HSP70-BINDING PROTEIN 1"/>
    <property type="match status" value="1"/>
</dbReference>
<accession>A0A1R0H220</accession>
<dbReference type="InterPro" id="IPR050693">
    <property type="entry name" value="Hsp70_NEF-Inhibitors"/>
</dbReference>
<dbReference type="InterPro" id="IPR016024">
    <property type="entry name" value="ARM-type_fold"/>
</dbReference>
<proteinExistence type="predicted"/>
<protein>
    <recommendedName>
        <fullName evidence="4">Nucleotide exchange factor SIL1</fullName>
    </recommendedName>
</protein>
<dbReference type="GO" id="GO:0000774">
    <property type="term" value="F:adenyl-nucleotide exchange factor activity"/>
    <property type="evidence" value="ECO:0007669"/>
    <property type="project" value="TreeGrafter"/>
</dbReference>
<dbReference type="Proteomes" id="UP000187455">
    <property type="component" value="Unassembled WGS sequence"/>
</dbReference>
<keyword evidence="3" id="KW-1185">Reference proteome</keyword>
<comment type="caution">
    <text evidence="2">The sequence shown here is derived from an EMBL/GenBank/DDBJ whole genome shotgun (WGS) entry which is preliminary data.</text>
</comment>
<evidence type="ECO:0000313" key="3">
    <source>
        <dbReference type="Proteomes" id="UP000187455"/>
    </source>
</evidence>
<dbReference type="SUPFAM" id="SSF48371">
    <property type="entry name" value="ARM repeat"/>
    <property type="match status" value="1"/>
</dbReference>
<dbReference type="STRING" id="133383.A0A1R0H220"/>
<evidence type="ECO:0000313" key="2">
    <source>
        <dbReference type="EMBL" id="OLY83191.1"/>
    </source>
</evidence>
<dbReference type="PANTHER" id="PTHR19316">
    <property type="entry name" value="PROTEIN FOLDING REGULATOR"/>
    <property type="match status" value="1"/>
</dbReference>
<reference evidence="2 3" key="1">
    <citation type="journal article" date="2016" name="Mol. Biol. Evol.">
        <title>Genome-Wide Survey of Gut Fungi (Harpellales) Reveals the First Horizontally Transferred Ubiquitin Gene from a Mosquito Host.</title>
        <authorList>
            <person name="Wang Y."/>
            <person name="White M.M."/>
            <person name="Kvist S."/>
            <person name="Moncalvo J.M."/>
        </authorList>
    </citation>
    <scope>NUCLEOTIDE SEQUENCE [LARGE SCALE GENOMIC DNA]</scope>
    <source>
        <strain evidence="2 3">ALG-7-W6</strain>
    </source>
</reference>
<name>A0A1R0H220_9FUNG</name>
<dbReference type="GO" id="GO:0005783">
    <property type="term" value="C:endoplasmic reticulum"/>
    <property type="evidence" value="ECO:0007669"/>
    <property type="project" value="TreeGrafter"/>
</dbReference>
<dbReference type="OrthoDB" id="448649at2759"/>
<evidence type="ECO:0000256" key="1">
    <source>
        <dbReference type="SAM" id="MobiDB-lite"/>
    </source>
</evidence>
<dbReference type="EMBL" id="LSSL01001019">
    <property type="protein sequence ID" value="OLY83191.1"/>
    <property type="molecule type" value="Genomic_DNA"/>
</dbReference>
<gene>
    <name evidence="2" type="ORF">AYI68_g2674</name>
</gene>
<dbReference type="AlphaFoldDB" id="A0A1R0H220"/>
<organism evidence="2 3">
    <name type="scientific">Smittium mucronatum</name>
    <dbReference type="NCBI Taxonomy" id="133383"/>
    <lineage>
        <taxon>Eukaryota</taxon>
        <taxon>Fungi</taxon>
        <taxon>Fungi incertae sedis</taxon>
        <taxon>Zoopagomycota</taxon>
        <taxon>Kickxellomycotina</taxon>
        <taxon>Harpellomycetes</taxon>
        <taxon>Harpellales</taxon>
        <taxon>Legeriomycetaceae</taxon>
        <taxon>Smittium</taxon>
    </lineage>
</organism>
<dbReference type="InterPro" id="IPR011989">
    <property type="entry name" value="ARM-like"/>
</dbReference>
<evidence type="ECO:0008006" key="4">
    <source>
        <dbReference type="Google" id="ProtNLM"/>
    </source>
</evidence>
<sequence length="429" mass="47625">MQTGKKMAKILVPEPKAEKINLKILDKSHEISSHNQKVFINPKGSPKNDESENKATFDLVVVDTPEEKKDPVEAPAPPADFLGTGKVVNHVFENIENEFIVNNQNIPSKNTSDSSSGNLKFDSKSFHKMTQSNKGRLGADALSEYVEFFKTKNGSSIDEYLTKLSKLEELAHDFEYGYLIVSDQVVYGALTNTSFTTKFLGSGVQIDGDGPNSLNTLKSKHASILGAAFQNNIEAKKHAYTIGAVPQLLRMLEESSSVDTHGRIVYALSGLVVGYDEAVRAFEQSGGLDTIMSLYINYSHPMMLSLDSPKADILKTPFSLDQMRKFSWLRKKVLSFFEDYFNPDMRPTKPSPAADSDNSSIFDQLSYQPNVSKWCQTISSSFNFFPNKRDSASGFLFSEKVATASSYSLLSEKYPDTCLDKKILLVSQS</sequence>
<feature type="region of interest" description="Disordered" evidence="1">
    <location>
        <begin position="35"/>
        <end position="54"/>
    </location>
</feature>
<dbReference type="Gene3D" id="1.25.10.10">
    <property type="entry name" value="Leucine-rich Repeat Variant"/>
    <property type="match status" value="1"/>
</dbReference>